<evidence type="ECO:0000313" key="2">
    <source>
        <dbReference type="EMBL" id="GMN52037.1"/>
    </source>
</evidence>
<comment type="caution">
    <text evidence="2">The sequence shown here is derived from an EMBL/GenBank/DDBJ whole genome shotgun (WGS) entry which is preliminary data.</text>
</comment>
<dbReference type="Proteomes" id="UP001187192">
    <property type="component" value="Unassembled WGS sequence"/>
</dbReference>
<organism evidence="2 3">
    <name type="scientific">Ficus carica</name>
    <name type="common">Common fig</name>
    <dbReference type="NCBI Taxonomy" id="3494"/>
    <lineage>
        <taxon>Eukaryota</taxon>
        <taxon>Viridiplantae</taxon>
        <taxon>Streptophyta</taxon>
        <taxon>Embryophyta</taxon>
        <taxon>Tracheophyta</taxon>
        <taxon>Spermatophyta</taxon>
        <taxon>Magnoliopsida</taxon>
        <taxon>eudicotyledons</taxon>
        <taxon>Gunneridae</taxon>
        <taxon>Pentapetalae</taxon>
        <taxon>rosids</taxon>
        <taxon>fabids</taxon>
        <taxon>Rosales</taxon>
        <taxon>Moraceae</taxon>
        <taxon>Ficeae</taxon>
        <taxon>Ficus</taxon>
    </lineage>
</organism>
<evidence type="ECO:0000256" key="1">
    <source>
        <dbReference type="SAM" id="MobiDB-lite"/>
    </source>
</evidence>
<feature type="compositionally biased region" description="Gly residues" evidence="1">
    <location>
        <begin position="1"/>
        <end position="11"/>
    </location>
</feature>
<feature type="compositionally biased region" description="Basic and acidic residues" evidence="1">
    <location>
        <begin position="12"/>
        <end position="26"/>
    </location>
</feature>
<feature type="compositionally biased region" description="Gly residues" evidence="1">
    <location>
        <begin position="40"/>
        <end position="52"/>
    </location>
</feature>
<evidence type="ECO:0000313" key="3">
    <source>
        <dbReference type="Proteomes" id="UP001187192"/>
    </source>
</evidence>
<dbReference type="AlphaFoldDB" id="A0AA88AFB3"/>
<name>A0AA88AFB3_FICCA</name>
<gene>
    <name evidence="2" type="ORF">TIFTF001_021186</name>
</gene>
<sequence>MGGHRAAGDGGAEGREEREREKRERGGGGGVGRPREGGRRAGWGGWGAGWGPVVGGCWRWVAAGEEKREKGDSPAAGQPAGVGADGGRPEVGRRRPSPAAGRLPATEKNLGGKDNVRWGNSTLAGLRSGPSPASGEERLVVWSGGEGGV</sequence>
<feature type="region of interest" description="Disordered" evidence="1">
    <location>
        <begin position="1"/>
        <end position="52"/>
    </location>
</feature>
<dbReference type="EMBL" id="BTGU01000040">
    <property type="protein sequence ID" value="GMN52037.1"/>
    <property type="molecule type" value="Genomic_DNA"/>
</dbReference>
<accession>A0AA88AFB3</accession>
<keyword evidence="3" id="KW-1185">Reference proteome</keyword>
<proteinExistence type="predicted"/>
<protein>
    <submittedName>
        <fullName evidence="2">Uncharacterized protein</fullName>
    </submittedName>
</protein>
<feature type="region of interest" description="Disordered" evidence="1">
    <location>
        <begin position="64"/>
        <end position="149"/>
    </location>
</feature>
<reference evidence="2" key="1">
    <citation type="submission" date="2023-07" db="EMBL/GenBank/DDBJ databases">
        <title>draft genome sequence of fig (Ficus carica).</title>
        <authorList>
            <person name="Takahashi T."/>
            <person name="Nishimura K."/>
        </authorList>
    </citation>
    <scope>NUCLEOTIDE SEQUENCE</scope>
</reference>